<evidence type="ECO:0000256" key="1">
    <source>
        <dbReference type="SAM" id="Phobius"/>
    </source>
</evidence>
<keyword evidence="1" id="KW-0472">Membrane</keyword>
<accession>A0A1V9A7C3</accession>
<feature type="transmembrane region" description="Helical" evidence="1">
    <location>
        <begin position="18"/>
        <end position="43"/>
    </location>
</feature>
<dbReference type="Pfam" id="PF23494">
    <property type="entry name" value="bPH_10"/>
    <property type="match status" value="1"/>
</dbReference>
<dbReference type="InterPro" id="IPR056411">
    <property type="entry name" value="CysS_C"/>
</dbReference>
<keyword evidence="1" id="KW-0812">Transmembrane</keyword>
<evidence type="ECO:0000259" key="3">
    <source>
        <dbReference type="Pfam" id="PF23494"/>
    </source>
</evidence>
<proteinExistence type="predicted"/>
<dbReference type="Pfam" id="PF23493">
    <property type="entry name" value="CysS_C"/>
    <property type="match status" value="1"/>
</dbReference>
<feature type="transmembrane region" description="Helical" evidence="1">
    <location>
        <begin position="63"/>
        <end position="80"/>
    </location>
</feature>
<comment type="caution">
    <text evidence="4">The sequence shown here is derived from an EMBL/GenBank/DDBJ whole genome shotgun (WGS) entry which is preliminary data.</text>
</comment>
<gene>
    <name evidence="4" type="ORF">B1813_13130</name>
</gene>
<evidence type="ECO:0000259" key="2">
    <source>
        <dbReference type="Pfam" id="PF23493"/>
    </source>
</evidence>
<reference evidence="4 5" key="1">
    <citation type="submission" date="2017-02" db="EMBL/GenBank/DDBJ databases">
        <title>Draft genome of Saccharomonospora sp. 154.</title>
        <authorList>
            <person name="Alonso-Carmona G.S."/>
            <person name="De La Haba R."/>
            <person name="Vera-Gargallo B."/>
            <person name="Sandoval-Trujillo A.H."/>
            <person name="Ramirez-Duran N."/>
            <person name="Ventosa A."/>
        </authorList>
    </citation>
    <scope>NUCLEOTIDE SEQUENCE [LARGE SCALE GENOMIC DNA]</scope>
    <source>
        <strain evidence="4 5">LRS4.154</strain>
    </source>
</reference>
<name>A0A1V9A7C3_SACPI</name>
<keyword evidence="1" id="KW-1133">Transmembrane helix</keyword>
<dbReference type="EMBL" id="MWIH01000005">
    <property type="protein sequence ID" value="OQO93037.1"/>
    <property type="molecule type" value="Genomic_DNA"/>
</dbReference>
<dbReference type="RefSeq" id="WP_081192094.1">
    <property type="nucleotide sequence ID" value="NZ_MWIH01000005.1"/>
</dbReference>
<dbReference type="InterPro" id="IPR057798">
    <property type="entry name" value="PH_YqeB"/>
</dbReference>
<feature type="domain" description="Cysteinyl-tRNA ligase anticodon binding" evidence="2">
    <location>
        <begin position="175"/>
        <end position="225"/>
    </location>
</feature>
<organism evidence="4 5">
    <name type="scientific">Saccharomonospora piscinae</name>
    <dbReference type="NCBI Taxonomy" id="687388"/>
    <lineage>
        <taxon>Bacteria</taxon>
        <taxon>Bacillati</taxon>
        <taxon>Actinomycetota</taxon>
        <taxon>Actinomycetes</taxon>
        <taxon>Pseudonocardiales</taxon>
        <taxon>Pseudonocardiaceae</taxon>
        <taxon>Saccharomonospora</taxon>
    </lineage>
</organism>
<protein>
    <submittedName>
        <fullName evidence="4">Uncharacterized protein</fullName>
    </submittedName>
</protein>
<evidence type="ECO:0000313" key="5">
    <source>
        <dbReference type="Proteomes" id="UP000192591"/>
    </source>
</evidence>
<evidence type="ECO:0000313" key="4">
    <source>
        <dbReference type="EMBL" id="OQO93037.1"/>
    </source>
</evidence>
<sequence length="239" mass="25731">MTDTPAAVTVRQHTAVSFLLVLVPLVLGAALGLVVDPLVNWLIDRVDSAPAPLRLAAELPPAWAAAALAAVGTGAGVWLAHRARAEALTLTVGPDEVRLTQNGAQRCVSRAAVAEVFLDRRDLVLLDARARQLARHDARELNPEAVGAAFARFAYPWCGTEDPHESEFRRWADGDPALADELHGLLRSRADAVLSKDTTRATELADSARERGIVVRDRDGAQQYRWLVASCSEGHPDCA</sequence>
<keyword evidence="5" id="KW-1185">Reference proteome</keyword>
<dbReference type="STRING" id="1962155.B1813_13130"/>
<dbReference type="AlphaFoldDB" id="A0A1V9A7C3"/>
<dbReference type="Proteomes" id="UP000192591">
    <property type="component" value="Unassembled WGS sequence"/>
</dbReference>
<feature type="domain" description="YqeB PH" evidence="3">
    <location>
        <begin position="9"/>
        <end position="158"/>
    </location>
</feature>